<evidence type="ECO:0000259" key="2">
    <source>
        <dbReference type="PROSITE" id="PS50186"/>
    </source>
</evidence>
<dbReference type="EMBL" id="JANCYW010000019">
    <property type="protein sequence ID" value="KAK4538643.1"/>
    <property type="molecule type" value="Genomic_DNA"/>
</dbReference>
<feature type="region of interest" description="Disordered" evidence="1">
    <location>
        <begin position="1"/>
        <end position="61"/>
    </location>
</feature>
<dbReference type="Proteomes" id="UP001301350">
    <property type="component" value="Unassembled WGS sequence"/>
</dbReference>
<sequence length="475" mass="54179">MPRGRVDEQVVPDLVAGGETAVEPAAAATAATAVTPPTRSRASSAWTARNAPADGDGNASSRLRSQRELFALPDFEQTYARMRDPQTGLQLADRRWRLLQYSHCFVGSEAVTWMHDKLGMTRDEAVRFGQQLMDAGVIHHVTYSEPFADAHFFYVFQEDEDTNVLNLKMIWDSSRRPRDPLQVATDLITRLALLCEEHREPPSYSEVDYEALKQSEEFRRYVFAASELQRVDLSGLSHEDKLCFFCNVYNALCLHAHIVHGAPTTMLRRWSFFKSLSYRIAGVDFSLDDIEHGVLRGNQTRPYGLIRQFRPGNPRMQYVLSRRDPRVHFVISAGTQSDPPMRILDGENIEEELHFAAEAFLDHTCKVHPESNEVVLPRIFSWYRDDFVRGDLELLRWILPYLGVDKRRALQQMLDKATDEGSVSIRYESFTWNAEARFHATVVRQKRRRLERERSATPHSPPADPEGSAAANSAA</sequence>
<protein>
    <recommendedName>
        <fullName evidence="2">DEP domain-containing protein</fullName>
    </recommendedName>
</protein>
<evidence type="ECO:0000313" key="3">
    <source>
        <dbReference type="EMBL" id="KAK4538643.1"/>
    </source>
</evidence>
<organism evidence="3 4">
    <name type="scientific">Cyanidium caldarium</name>
    <name type="common">Red alga</name>
    <dbReference type="NCBI Taxonomy" id="2771"/>
    <lineage>
        <taxon>Eukaryota</taxon>
        <taxon>Rhodophyta</taxon>
        <taxon>Bangiophyceae</taxon>
        <taxon>Cyanidiales</taxon>
        <taxon>Cyanidiaceae</taxon>
        <taxon>Cyanidium</taxon>
    </lineage>
</organism>
<feature type="region of interest" description="Disordered" evidence="1">
    <location>
        <begin position="448"/>
        <end position="475"/>
    </location>
</feature>
<dbReference type="InterPro" id="IPR000591">
    <property type="entry name" value="DEP_dom"/>
</dbReference>
<dbReference type="AlphaFoldDB" id="A0AAV9J2R6"/>
<reference evidence="3 4" key="1">
    <citation type="submission" date="2022-07" db="EMBL/GenBank/DDBJ databases">
        <title>Genome-wide signatures of adaptation to extreme environments.</title>
        <authorList>
            <person name="Cho C.H."/>
            <person name="Yoon H.S."/>
        </authorList>
    </citation>
    <scope>NUCLEOTIDE SEQUENCE [LARGE SCALE GENOMIC DNA]</scope>
    <source>
        <strain evidence="3 4">DBV 063 E5</strain>
    </source>
</reference>
<accession>A0AAV9J2R6</accession>
<evidence type="ECO:0000313" key="4">
    <source>
        <dbReference type="Proteomes" id="UP001301350"/>
    </source>
</evidence>
<dbReference type="InterPro" id="IPR036390">
    <property type="entry name" value="WH_DNA-bd_sf"/>
</dbReference>
<gene>
    <name evidence="3" type="ORF">CDCA_CDCA19G4668</name>
</gene>
<dbReference type="PANTHER" id="PTHR46361">
    <property type="entry name" value="ELECTRON CARRIER/ PROTEIN DISULFIDE OXIDOREDUCTASE"/>
    <property type="match status" value="1"/>
</dbReference>
<dbReference type="Gene3D" id="1.10.10.10">
    <property type="entry name" value="Winged helix-like DNA-binding domain superfamily/Winged helix DNA-binding domain"/>
    <property type="match status" value="1"/>
</dbReference>
<evidence type="ECO:0000256" key="1">
    <source>
        <dbReference type="SAM" id="MobiDB-lite"/>
    </source>
</evidence>
<dbReference type="GO" id="GO:0035556">
    <property type="term" value="P:intracellular signal transduction"/>
    <property type="evidence" value="ECO:0007669"/>
    <property type="project" value="InterPro"/>
</dbReference>
<dbReference type="InterPro" id="IPR036388">
    <property type="entry name" value="WH-like_DNA-bd_sf"/>
</dbReference>
<proteinExistence type="predicted"/>
<feature type="domain" description="DEP" evidence="2">
    <location>
        <begin position="85"/>
        <end position="158"/>
    </location>
</feature>
<dbReference type="PANTHER" id="PTHR46361:SF3">
    <property type="entry name" value="ELECTRON CARRIER_ PROTEIN DISULFIDE OXIDOREDUCTASE"/>
    <property type="match status" value="1"/>
</dbReference>
<comment type="caution">
    <text evidence="3">The sequence shown here is derived from an EMBL/GenBank/DDBJ whole genome shotgun (WGS) entry which is preliminary data.</text>
</comment>
<dbReference type="SUPFAM" id="SSF46785">
    <property type="entry name" value="Winged helix' DNA-binding domain"/>
    <property type="match status" value="1"/>
</dbReference>
<keyword evidence="4" id="KW-1185">Reference proteome</keyword>
<dbReference type="InterPro" id="IPR006869">
    <property type="entry name" value="DUF547"/>
</dbReference>
<dbReference type="Pfam" id="PF04784">
    <property type="entry name" value="DUF547"/>
    <property type="match status" value="1"/>
</dbReference>
<dbReference type="CDD" id="cd04371">
    <property type="entry name" value="DEP"/>
    <property type="match status" value="1"/>
</dbReference>
<feature type="compositionally biased region" description="Low complexity" evidence="1">
    <location>
        <begin position="15"/>
        <end position="38"/>
    </location>
</feature>
<dbReference type="PROSITE" id="PS50186">
    <property type="entry name" value="DEP"/>
    <property type="match status" value="1"/>
</dbReference>
<dbReference type="SMART" id="SM00049">
    <property type="entry name" value="DEP"/>
    <property type="match status" value="1"/>
</dbReference>
<dbReference type="Pfam" id="PF00610">
    <property type="entry name" value="DEP"/>
    <property type="match status" value="1"/>
</dbReference>
<name>A0AAV9J2R6_CYACA</name>